<gene>
    <name evidence="2" type="ORF">IC230_09910</name>
</gene>
<feature type="coiled-coil region" evidence="1">
    <location>
        <begin position="276"/>
        <end position="324"/>
    </location>
</feature>
<evidence type="ECO:0000313" key="3">
    <source>
        <dbReference type="Proteomes" id="UP000653797"/>
    </source>
</evidence>
<feature type="coiled-coil region" evidence="1">
    <location>
        <begin position="70"/>
        <end position="118"/>
    </location>
</feature>
<name>A0A927GCX5_9BACT</name>
<comment type="caution">
    <text evidence="2">The sequence shown here is derived from an EMBL/GenBank/DDBJ whole genome shotgun (WGS) entry which is preliminary data.</text>
</comment>
<keyword evidence="3" id="KW-1185">Reference proteome</keyword>
<organism evidence="2 3">
    <name type="scientific">Spirosoma validum</name>
    <dbReference type="NCBI Taxonomy" id="2771355"/>
    <lineage>
        <taxon>Bacteria</taxon>
        <taxon>Pseudomonadati</taxon>
        <taxon>Bacteroidota</taxon>
        <taxon>Cytophagia</taxon>
        <taxon>Cytophagales</taxon>
        <taxon>Cytophagaceae</taxon>
        <taxon>Spirosoma</taxon>
    </lineage>
</organism>
<dbReference type="AlphaFoldDB" id="A0A927GCX5"/>
<dbReference type="EMBL" id="JACXAA010000003">
    <property type="protein sequence ID" value="MBD2753202.1"/>
    <property type="molecule type" value="Genomic_DNA"/>
</dbReference>
<accession>A0A927GCX5</accession>
<dbReference type="RefSeq" id="WP_191038832.1">
    <property type="nucleotide sequence ID" value="NZ_JACXAA010000003.1"/>
</dbReference>
<proteinExistence type="predicted"/>
<keyword evidence="1" id="KW-0175">Coiled coil</keyword>
<dbReference type="Proteomes" id="UP000653797">
    <property type="component" value="Unassembled WGS sequence"/>
</dbReference>
<sequence>MSNHSLSQEYISHLRRKVKHAERTKKYLTAVRDTKKGYSDNTVTWYNKLKVYFDNVEATEKLSEKVFEDIDKLAAQAQTVNANVEQIVEAIRLLVCNVRMVSQSLDRLTQKYQSLKNEIDNTGMGSKDFKPNVFMAEFNKLGGDGGKLNKASIACADALTKALDLLKAIYILHYGMDSSRTGDIETYRITRVLDESVTVEEDKILYTTIFETIDAKILGRDVKIPGGLEWLLAQLRNVLSSGVPQPDPDPDGDHYPCDTVYQHIPHFPLSGTDRYYSETKKQYEKARRMMKTADDQLTLTQKDLQRAESSFDGLSAALKSAEEAKNQTKK</sequence>
<reference evidence="2" key="1">
    <citation type="submission" date="2020-09" db="EMBL/GenBank/DDBJ databases">
        <authorList>
            <person name="Kim M.K."/>
        </authorList>
    </citation>
    <scope>NUCLEOTIDE SEQUENCE</scope>
    <source>
        <strain evidence="2">BT704</strain>
    </source>
</reference>
<evidence type="ECO:0000313" key="2">
    <source>
        <dbReference type="EMBL" id="MBD2753202.1"/>
    </source>
</evidence>
<evidence type="ECO:0000256" key="1">
    <source>
        <dbReference type="SAM" id="Coils"/>
    </source>
</evidence>
<protein>
    <submittedName>
        <fullName evidence="2">Uncharacterized protein</fullName>
    </submittedName>
</protein>